<evidence type="ECO:0000256" key="1">
    <source>
        <dbReference type="SAM" id="MobiDB-lite"/>
    </source>
</evidence>
<sequence length="125" mass="13944">MTATKDPIRHNPTSPVDGLPVDVGTIRTTVDRALQQGPAPERDDLVLLEQLLRGHIQLLLPLGEQAVEQLDRRTVEYVGQRQALNIARYRVGKRLCYDRATAHTHVRLLAQDCRGLLRYATGGGQ</sequence>
<dbReference type="EMBL" id="JAVREQ010000022">
    <property type="protein sequence ID" value="MDT0381453.1"/>
    <property type="molecule type" value="Genomic_DNA"/>
</dbReference>
<evidence type="ECO:0000313" key="2">
    <source>
        <dbReference type="EMBL" id="MDT0381453.1"/>
    </source>
</evidence>
<protein>
    <submittedName>
        <fullName evidence="2">DUF6415 family natural product biosynthesis protein</fullName>
    </submittedName>
</protein>
<evidence type="ECO:0000313" key="3">
    <source>
        <dbReference type="Proteomes" id="UP001183414"/>
    </source>
</evidence>
<keyword evidence="3" id="KW-1185">Reference proteome</keyword>
<organism evidence="2 3">
    <name type="scientific">Streptomyces hazeniae</name>
    <dbReference type="NCBI Taxonomy" id="3075538"/>
    <lineage>
        <taxon>Bacteria</taxon>
        <taxon>Bacillati</taxon>
        <taxon>Actinomycetota</taxon>
        <taxon>Actinomycetes</taxon>
        <taxon>Kitasatosporales</taxon>
        <taxon>Streptomycetaceae</taxon>
        <taxon>Streptomyces</taxon>
    </lineage>
</organism>
<accession>A0ABU2P0N0</accession>
<comment type="caution">
    <text evidence="2">The sequence shown here is derived from an EMBL/GenBank/DDBJ whole genome shotgun (WGS) entry which is preliminary data.</text>
</comment>
<dbReference type="RefSeq" id="WP_311675146.1">
    <property type="nucleotide sequence ID" value="NZ_JAVREQ010000022.1"/>
</dbReference>
<proteinExistence type="predicted"/>
<dbReference type="InterPro" id="IPR046300">
    <property type="entry name" value="DUF6415"/>
</dbReference>
<gene>
    <name evidence="2" type="ORF">RM572_22085</name>
</gene>
<dbReference type="Pfam" id="PF19979">
    <property type="entry name" value="DUF6415"/>
    <property type="match status" value="1"/>
</dbReference>
<reference evidence="3" key="1">
    <citation type="submission" date="2023-07" db="EMBL/GenBank/DDBJ databases">
        <title>30 novel species of actinomycetes from the DSMZ collection.</title>
        <authorList>
            <person name="Nouioui I."/>
        </authorList>
    </citation>
    <scope>NUCLEOTIDE SEQUENCE [LARGE SCALE GENOMIC DNA]</scope>
    <source>
        <strain evidence="3">DSM 42041</strain>
    </source>
</reference>
<feature type="region of interest" description="Disordered" evidence="1">
    <location>
        <begin position="1"/>
        <end position="22"/>
    </location>
</feature>
<name>A0ABU2P0N0_9ACTN</name>
<dbReference type="Proteomes" id="UP001183414">
    <property type="component" value="Unassembled WGS sequence"/>
</dbReference>